<dbReference type="EMBL" id="MGAV01000007">
    <property type="protein sequence ID" value="OGK55346.1"/>
    <property type="molecule type" value="Genomic_DNA"/>
</dbReference>
<dbReference type="Gene3D" id="3.40.1030.10">
    <property type="entry name" value="Nucleoside phosphorylase/phosphoribosyltransferase catalytic domain"/>
    <property type="match status" value="1"/>
</dbReference>
<keyword evidence="1" id="KW-0328">Glycosyltransferase</keyword>
<dbReference type="Gene3D" id="3.90.1170.30">
    <property type="entry name" value="Pyrimidine nucleoside phosphorylase-like, C-terminal domain"/>
    <property type="match status" value="1"/>
</dbReference>
<sequence length="420" mass="46874">MNKQLNHEQLALSAIKKKLLGKKLNYHEVFGLMDEISHRRLSDVLTTYFVAASFKEGFSDDELYYLTKSMVETGNKISFSGIVADKHSTGGVSGTRTTMIIVPIVAACGFKIPKLSSRAITAAAGTADVMEVLAPVTLTLPKLKSVVEKTNGCVVWNGAMGLAPADDIIIHLEEPLAFESFDKIIVSIMAKKVAVSTNHLILDIPVGPTMKIRHFHDADKVARKFKKLGERFNIHVETDVNETFEPAARGIGPMLEAKDVFNVLEQKRDRPLKLENKALRLAGRLLQMCYKDANINKDGEEEAKKVLFEGKALKKFIEIIKEQGGQPDVSSSSLVMQSHKHEIESNYGGRIHKINNYNINTLARILGSPHDMQAGIYLLKRLDEAVHKKEALMIFYSSDKYRLKEAIDTLLNLPIYEIEK</sequence>
<dbReference type="GO" id="GO:0004645">
    <property type="term" value="F:1,4-alpha-oligoglucan phosphorylase activity"/>
    <property type="evidence" value="ECO:0007669"/>
    <property type="project" value="InterPro"/>
</dbReference>
<dbReference type="PANTHER" id="PTHR10515">
    <property type="entry name" value="THYMIDINE PHOSPHORYLASE"/>
    <property type="match status" value="1"/>
</dbReference>
<dbReference type="InterPro" id="IPR017872">
    <property type="entry name" value="Pyrmidine_PPase_CS"/>
</dbReference>
<protein>
    <recommendedName>
        <fullName evidence="3">Pyrimidine nucleoside phosphorylase C-terminal domain-containing protein</fullName>
    </recommendedName>
</protein>
<dbReference type="InterPro" id="IPR013102">
    <property type="entry name" value="PYNP_C"/>
</dbReference>
<evidence type="ECO:0000256" key="2">
    <source>
        <dbReference type="ARBA" id="ARBA00022679"/>
    </source>
</evidence>
<proteinExistence type="predicted"/>
<evidence type="ECO:0000259" key="3">
    <source>
        <dbReference type="SMART" id="SM00941"/>
    </source>
</evidence>
<dbReference type="GO" id="GO:0006213">
    <property type="term" value="P:pyrimidine nucleoside metabolic process"/>
    <property type="evidence" value="ECO:0007669"/>
    <property type="project" value="InterPro"/>
</dbReference>
<gene>
    <name evidence="4" type="ORF">A3H78_04575</name>
</gene>
<evidence type="ECO:0000313" key="4">
    <source>
        <dbReference type="EMBL" id="OGK55346.1"/>
    </source>
</evidence>
<dbReference type="Gene3D" id="1.20.970.10">
    <property type="entry name" value="Transferase, Pyrimidine Nucleoside Phosphorylase, Chain C"/>
    <property type="match status" value="1"/>
</dbReference>
<dbReference type="InterPro" id="IPR035902">
    <property type="entry name" value="Nuc_phospho_transferase"/>
</dbReference>
<name>A0A1F7JIA8_9BACT</name>
<dbReference type="SUPFAM" id="SSF47648">
    <property type="entry name" value="Nucleoside phosphorylase/phosphoribosyltransferase N-terminal domain"/>
    <property type="match status" value="1"/>
</dbReference>
<dbReference type="InterPro" id="IPR000053">
    <property type="entry name" value="Thymidine/pyrmidine_PPase"/>
</dbReference>
<feature type="domain" description="Pyrimidine nucleoside phosphorylase C-terminal" evidence="3">
    <location>
        <begin position="350"/>
        <end position="417"/>
    </location>
</feature>
<keyword evidence="2" id="KW-0808">Transferase</keyword>
<dbReference type="PANTHER" id="PTHR10515:SF0">
    <property type="entry name" value="THYMIDINE PHOSPHORYLASE"/>
    <property type="match status" value="1"/>
</dbReference>
<dbReference type="SUPFAM" id="SSF52418">
    <property type="entry name" value="Nucleoside phosphorylase/phosphoribosyltransferase catalytic domain"/>
    <property type="match status" value="1"/>
</dbReference>
<comment type="caution">
    <text evidence="4">The sequence shown here is derived from an EMBL/GenBank/DDBJ whole genome shotgun (WGS) entry which is preliminary data.</text>
</comment>
<dbReference type="Pfam" id="PF00591">
    <property type="entry name" value="Glycos_transf_3"/>
    <property type="match status" value="1"/>
</dbReference>
<dbReference type="NCBIfam" id="NF003338">
    <property type="entry name" value="PRK04350.1"/>
    <property type="match status" value="1"/>
</dbReference>
<dbReference type="GO" id="GO:0005829">
    <property type="term" value="C:cytosol"/>
    <property type="evidence" value="ECO:0007669"/>
    <property type="project" value="TreeGrafter"/>
</dbReference>
<dbReference type="InterPro" id="IPR017459">
    <property type="entry name" value="Glycosyl_Trfase_fam3_N_dom"/>
</dbReference>
<dbReference type="InterPro" id="IPR036320">
    <property type="entry name" value="Glycosyl_Trfase_fam3_N_dom_sf"/>
</dbReference>
<dbReference type="GO" id="GO:0016763">
    <property type="term" value="F:pentosyltransferase activity"/>
    <property type="evidence" value="ECO:0007669"/>
    <property type="project" value="InterPro"/>
</dbReference>
<dbReference type="Pfam" id="PF07831">
    <property type="entry name" value="PYNP_C"/>
    <property type="match status" value="1"/>
</dbReference>
<dbReference type="InterPro" id="IPR036566">
    <property type="entry name" value="PYNP-like_C_sf"/>
</dbReference>
<dbReference type="GO" id="GO:0006206">
    <property type="term" value="P:pyrimidine nucleobase metabolic process"/>
    <property type="evidence" value="ECO:0007669"/>
    <property type="project" value="InterPro"/>
</dbReference>
<evidence type="ECO:0000313" key="5">
    <source>
        <dbReference type="Proteomes" id="UP000177418"/>
    </source>
</evidence>
<dbReference type="Pfam" id="PF02885">
    <property type="entry name" value="Glycos_trans_3N"/>
    <property type="match status" value="1"/>
</dbReference>
<dbReference type="SUPFAM" id="SSF54680">
    <property type="entry name" value="Pyrimidine nucleoside phosphorylase C-terminal domain"/>
    <property type="match status" value="1"/>
</dbReference>
<dbReference type="AlphaFoldDB" id="A0A1F7JIA8"/>
<reference evidence="4 5" key="1">
    <citation type="journal article" date="2016" name="Nat. Commun.">
        <title>Thousands of microbial genomes shed light on interconnected biogeochemical processes in an aquifer system.</title>
        <authorList>
            <person name="Anantharaman K."/>
            <person name="Brown C.T."/>
            <person name="Hug L.A."/>
            <person name="Sharon I."/>
            <person name="Castelle C.J."/>
            <person name="Probst A.J."/>
            <person name="Thomas B.C."/>
            <person name="Singh A."/>
            <person name="Wilkins M.J."/>
            <person name="Karaoz U."/>
            <person name="Brodie E.L."/>
            <person name="Williams K.H."/>
            <person name="Hubbard S.S."/>
            <person name="Banfield J.F."/>
        </authorList>
    </citation>
    <scope>NUCLEOTIDE SEQUENCE [LARGE SCALE GENOMIC DNA]</scope>
</reference>
<evidence type="ECO:0000256" key="1">
    <source>
        <dbReference type="ARBA" id="ARBA00022676"/>
    </source>
</evidence>
<dbReference type="Proteomes" id="UP000177418">
    <property type="component" value="Unassembled WGS sequence"/>
</dbReference>
<dbReference type="InterPro" id="IPR000312">
    <property type="entry name" value="Glycosyl_Trfase_fam3"/>
</dbReference>
<dbReference type="SMART" id="SM00941">
    <property type="entry name" value="PYNP_C"/>
    <property type="match status" value="1"/>
</dbReference>
<organism evidence="4 5">
    <name type="scientific">Candidatus Roizmanbacteria bacterium RIFCSPLOWO2_02_FULL_36_11</name>
    <dbReference type="NCBI Taxonomy" id="1802071"/>
    <lineage>
        <taxon>Bacteria</taxon>
        <taxon>Candidatus Roizmaniibacteriota</taxon>
    </lineage>
</organism>
<dbReference type="PROSITE" id="PS00647">
    <property type="entry name" value="THYMID_PHOSPHORYLASE"/>
    <property type="match status" value="1"/>
</dbReference>
<accession>A0A1F7JIA8</accession>